<dbReference type="PROSITE" id="PS50928">
    <property type="entry name" value="ABC_TM1"/>
    <property type="match status" value="1"/>
</dbReference>
<evidence type="ECO:0000256" key="5">
    <source>
        <dbReference type="ARBA" id="ARBA00022989"/>
    </source>
</evidence>
<evidence type="ECO:0000313" key="10">
    <source>
        <dbReference type="Proteomes" id="UP001157114"/>
    </source>
</evidence>
<dbReference type="Proteomes" id="UP001157114">
    <property type="component" value="Unassembled WGS sequence"/>
</dbReference>
<dbReference type="EMBL" id="BSSQ01000011">
    <property type="protein sequence ID" value="GLX68435.1"/>
    <property type="molecule type" value="Genomic_DNA"/>
</dbReference>
<sequence>MKPRTSLLLMALPCFILLIAFSYVPLYGWIYTFFEYKPGVSLSDSAFVGWKYFEIAFSDREVFNVLRNTLVISFLSIICSPLPVFFAILLSEIPGKRYRNFLQTVTTLPNFVSWVLVYSIFFSIFAVDDGLLNQLLFQLGIVNEPTNLLANADIAWYFQTAVGIWKGLGFSAIIYFAAITGIDPEQYDAAKVDGAGLFQMIRHITIPGIIPTYLTLLLLGIGSLLSNGMEQFYVFNNALVEDKIQVLDLYVYKIGLTLSDYSYSIAIGMAKTFVSLVLLFIANWIAKKVRGESIL</sequence>
<feature type="transmembrane region" description="Helical" evidence="7">
    <location>
        <begin position="261"/>
        <end position="286"/>
    </location>
</feature>
<keyword evidence="6 7" id="KW-0472">Membrane</keyword>
<feature type="transmembrane region" description="Helical" evidence="7">
    <location>
        <begin position="70"/>
        <end position="90"/>
    </location>
</feature>
<dbReference type="InterPro" id="IPR035906">
    <property type="entry name" value="MetI-like_sf"/>
</dbReference>
<dbReference type="PANTHER" id="PTHR43227:SF11">
    <property type="entry name" value="BLL4140 PROTEIN"/>
    <property type="match status" value="1"/>
</dbReference>
<evidence type="ECO:0000256" key="2">
    <source>
        <dbReference type="ARBA" id="ARBA00022448"/>
    </source>
</evidence>
<accession>A0ABQ6GDU2</accession>
<evidence type="ECO:0000256" key="3">
    <source>
        <dbReference type="ARBA" id="ARBA00022475"/>
    </source>
</evidence>
<comment type="similarity">
    <text evidence="7">Belongs to the binding-protein-dependent transport system permease family.</text>
</comment>
<feature type="transmembrane region" description="Helical" evidence="7">
    <location>
        <begin position="154"/>
        <end position="182"/>
    </location>
</feature>
<keyword evidence="10" id="KW-1185">Reference proteome</keyword>
<dbReference type="InterPro" id="IPR050809">
    <property type="entry name" value="UgpAE/MalFG_permease"/>
</dbReference>
<organism evidence="9 10">
    <name type="scientific">Paenibacillus glycanilyticus</name>
    <dbReference type="NCBI Taxonomy" id="126569"/>
    <lineage>
        <taxon>Bacteria</taxon>
        <taxon>Bacillati</taxon>
        <taxon>Bacillota</taxon>
        <taxon>Bacilli</taxon>
        <taxon>Bacillales</taxon>
        <taxon>Paenibacillaceae</taxon>
        <taxon>Paenibacillus</taxon>
    </lineage>
</organism>
<feature type="transmembrane region" description="Helical" evidence="7">
    <location>
        <begin position="111"/>
        <end position="127"/>
    </location>
</feature>
<gene>
    <name evidence="9" type="ORF">MU1_27800</name>
</gene>
<evidence type="ECO:0000313" key="9">
    <source>
        <dbReference type="EMBL" id="GLX68435.1"/>
    </source>
</evidence>
<keyword evidence="4 7" id="KW-0812">Transmembrane</keyword>
<evidence type="ECO:0000256" key="7">
    <source>
        <dbReference type="RuleBase" id="RU363032"/>
    </source>
</evidence>
<dbReference type="SUPFAM" id="SSF161098">
    <property type="entry name" value="MetI-like"/>
    <property type="match status" value="1"/>
</dbReference>
<comment type="caution">
    <text evidence="9">The sequence shown here is derived from an EMBL/GenBank/DDBJ whole genome shotgun (WGS) entry which is preliminary data.</text>
</comment>
<protein>
    <submittedName>
        <fullName evidence="9">Sugar ABC transporter permease</fullName>
    </submittedName>
</protein>
<evidence type="ECO:0000256" key="4">
    <source>
        <dbReference type="ARBA" id="ARBA00022692"/>
    </source>
</evidence>
<dbReference type="Pfam" id="PF00528">
    <property type="entry name" value="BPD_transp_1"/>
    <property type="match status" value="1"/>
</dbReference>
<feature type="domain" description="ABC transmembrane type-1" evidence="8">
    <location>
        <begin position="66"/>
        <end position="282"/>
    </location>
</feature>
<proteinExistence type="inferred from homology"/>
<comment type="subcellular location">
    <subcellularLocation>
        <location evidence="1 7">Cell membrane</location>
        <topology evidence="1 7">Multi-pass membrane protein</topology>
    </subcellularLocation>
</comment>
<evidence type="ECO:0000256" key="1">
    <source>
        <dbReference type="ARBA" id="ARBA00004651"/>
    </source>
</evidence>
<keyword evidence="2 7" id="KW-0813">Transport</keyword>
<evidence type="ECO:0000259" key="8">
    <source>
        <dbReference type="PROSITE" id="PS50928"/>
    </source>
</evidence>
<evidence type="ECO:0000256" key="6">
    <source>
        <dbReference type="ARBA" id="ARBA00023136"/>
    </source>
</evidence>
<dbReference type="InterPro" id="IPR000515">
    <property type="entry name" value="MetI-like"/>
</dbReference>
<dbReference type="Gene3D" id="1.10.3720.10">
    <property type="entry name" value="MetI-like"/>
    <property type="match status" value="1"/>
</dbReference>
<dbReference type="PANTHER" id="PTHR43227">
    <property type="entry name" value="BLL4140 PROTEIN"/>
    <property type="match status" value="1"/>
</dbReference>
<name>A0ABQ6GDU2_9BACL</name>
<reference evidence="9 10" key="1">
    <citation type="submission" date="2023-03" db="EMBL/GenBank/DDBJ databases">
        <title>Draft genome sequence of the bacteria which degrade cell wall of Tricholomamatutake.</title>
        <authorList>
            <person name="Konishi Y."/>
            <person name="Fukuta Y."/>
            <person name="Shirasaka N."/>
        </authorList>
    </citation>
    <scope>NUCLEOTIDE SEQUENCE [LARGE SCALE GENOMIC DNA]</scope>
    <source>
        <strain evidence="10">mu1</strain>
    </source>
</reference>
<dbReference type="RefSeq" id="WP_284239167.1">
    <property type="nucleotide sequence ID" value="NZ_BSSQ01000011.1"/>
</dbReference>
<keyword evidence="5 7" id="KW-1133">Transmembrane helix</keyword>
<feature type="transmembrane region" description="Helical" evidence="7">
    <location>
        <begin position="203"/>
        <end position="225"/>
    </location>
</feature>
<keyword evidence="3" id="KW-1003">Cell membrane</keyword>
<dbReference type="CDD" id="cd06261">
    <property type="entry name" value="TM_PBP2"/>
    <property type="match status" value="1"/>
</dbReference>
<feature type="transmembrane region" description="Helical" evidence="7">
    <location>
        <begin position="7"/>
        <end position="30"/>
    </location>
</feature>